<dbReference type="PANTHER" id="PTHR47543:SF2">
    <property type="entry name" value="RNA POLYMERASE II TRANSCRIPTION FACTOR SIII SUBUNIT A"/>
    <property type="match status" value="1"/>
</dbReference>
<proteinExistence type="predicted"/>
<dbReference type="PANTHER" id="PTHR47543">
    <property type="entry name" value="OS08G0169600 PROTEIN"/>
    <property type="match status" value="1"/>
</dbReference>
<accession>A0AA88W6W7</accession>
<sequence length="126" mass="14383">MIVANREINTVAFIFPFLPGRDPSSVTNELCKKFYELKFGSQNTNLVVKRMREKKASRKWRKMYEFFMIADLKVLAIWLTLAGKQSHQVRFCTKVPPSRSKRSFYGGVGPGSGTSSTKNNLMKKAI</sequence>
<protein>
    <submittedName>
        <fullName evidence="2">Uncharacterized protein</fullName>
    </submittedName>
</protein>
<organism evidence="2 3">
    <name type="scientific">Escallonia herrerae</name>
    <dbReference type="NCBI Taxonomy" id="1293975"/>
    <lineage>
        <taxon>Eukaryota</taxon>
        <taxon>Viridiplantae</taxon>
        <taxon>Streptophyta</taxon>
        <taxon>Embryophyta</taxon>
        <taxon>Tracheophyta</taxon>
        <taxon>Spermatophyta</taxon>
        <taxon>Magnoliopsida</taxon>
        <taxon>eudicotyledons</taxon>
        <taxon>Gunneridae</taxon>
        <taxon>Pentapetalae</taxon>
        <taxon>asterids</taxon>
        <taxon>campanulids</taxon>
        <taxon>Escalloniales</taxon>
        <taxon>Escalloniaceae</taxon>
        <taxon>Escallonia</taxon>
    </lineage>
</organism>
<name>A0AA88W6W7_9ASTE</name>
<evidence type="ECO:0000313" key="3">
    <source>
        <dbReference type="Proteomes" id="UP001188597"/>
    </source>
</evidence>
<feature type="region of interest" description="Disordered" evidence="1">
    <location>
        <begin position="103"/>
        <end position="126"/>
    </location>
</feature>
<evidence type="ECO:0000313" key="2">
    <source>
        <dbReference type="EMBL" id="KAK3022047.1"/>
    </source>
</evidence>
<keyword evidence="3" id="KW-1185">Reference proteome</keyword>
<gene>
    <name evidence="2" type="ORF">RJ639_047437</name>
</gene>
<dbReference type="EMBL" id="JAVXUP010000731">
    <property type="protein sequence ID" value="KAK3022047.1"/>
    <property type="molecule type" value="Genomic_DNA"/>
</dbReference>
<dbReference type="AlphaFoldDB" id="A0AA88W6W7"/>
<evidence type="ECO:0000256" key="1">
    <source>
        <dbReference type="SAM" id="MobiDB-lite"/>
    </source>
</evidence>
<reference evidence="2" key="1">
    <citation type="submission" date="2022-12" db="EMBL/GenBank/DDBJ databases">
        <title>Draft genome assemblies for two species of Escallonia (Escalloniales).</title>
        <authorList>
            <person name="Chanderbali A."/>
            <person name="Dervinis C."/>
            <person name="Anghel I."/>
            <person name="Soltis D."/>
            <person name="Soltis P."/>
            <person name="Zapata F."/>
        </authorList>
    </citation>
    <scope>NUCLEOTIDE SEQUENCE</scope>
    <source>
        <strain evidence="2">UCBG64.0493</strain>
        <tissue evidence="2">Leaf</tissue>
    </source>
</reference>
<dbReference type="Proteomes" id="UP001188597">
    <property type="component" value="Unassembled WGS sequence"/>
</dbReference>
<comment type="caution">
    <text evidence="2">The sequence shown here is derived from an EMBL/GenBank/DDBJ whole genome shotgun (WGS) entry which is preliminary data.</text>
</comment>